<feature type="transmembrane region" description="Helical" evidence="12">
    <location>
        <begin position="471"/>
        <end position="490"/>
    </location>
</feature>
<dbReference type="Gene3D" id="1.10.287.660">
    <property type="entry name" value="Helix hairpin bin"/>
    <property type="match status" value="1"/>
</dbReference>
<evidence type="ECO:0000259" key="13">
    <source>
        <dbReference type="PROSITE" id="PS50850"/>
    </source>
</evidence>
<evidence type="ECO:0000256" key="1">
    <source>
        <dbReference type="ARBA" id="ARBA00004141"/>
    </source>
</evidence>
<dbReference type="GeneID" id="73379292"/>
<dbReference type="GO" id="GO:0043162">
    <property type="term" value="P:ubiquitin-dependent protein catabolic process via the multivesicular body sorting pathway"/>
    <property type="evidence" value="ECO:0007669"/>
    <property type="project" value="UniProtKB-ARBA"/>
</dbReference>
<dbReference type="Pfam" id="PF07200">
    <property type="entry name" value="Mod_r"/>
    <property type="match status" value="1"/>
</dbReference>
<feature type="transmembrane region" description="Helical" evidence="12">
    <location>
        <begin position="528"/>
        <end position="550"/>
    </location>
</feature>
<dbReference type="GO" id="GO:0000813">
    <property type="term" value="C:ESCRT I complex"/>
    <property type="evidence" value="ECO:0007669"/>
    <property type="project" value="UniProtKB-ARBA"/>
</dbReference>
<feature type="region of interest" description="Disordered" evidence="11">
    <location>
        <begin position="19"/>
        <end position="50"/>
    </location>
</feature>
<feature type="domain" description="Major facilitator superfamily (MFS) profile" evidence="13">
    <location>
        <begin position="156"/>
        <end position="590"/>
    </location>
</feature>
<dbReference type="InterPro" id="IPR029012">
    <property type="entry name" value="Helix_hairpin_bin_sf"/>
</dbReference>
<feature type="domain" description="VPS37 C-terminal" evidence="14">
    <location>
        <begin position="676"/>
        <end position="763"/>
    </location>
</feature>
<dbReference type="Pfam" id="PF07690">
    <property type="entry name" value="MFS_1"/>
    <property type="match status" value="1"/>
</dbReference>
<feature type="transmembrane region" description="Helical" evidence="12">
    <location>
        <begin position="430"/>
        <end position="450"/>
    </location>
</feature>
<dbReference type="SUPFAM" id="SSF140111">
    <property type="entry name" value="Endosomal sorting complex assembly domain"/>
    <property type="match status" value="1"/>
</dbReference>
<dbReference type="AlphaFoldDB" id="A0AAI9SZJ6"/>
<dbReference type="PANTHER" id="PTHR23502:SF60">
    <property type="entry name" value="MAJOR FACILITATOR SUPERFAMILY (MFS) PROFILE DOMAIN-CONTAINING PROTEIN-RELATED"/>
    <property type="match status" value="1"/>
</dbReference>
<feature type="transmembrane region" description="Helical" evidence="12">
    <location>
        <begin position="254"/>
        <end position="275"/>
    </location>
</feature>
<dbReference type="InterPro" id="IPR020846">
    <property type="entry name" value="MFS_dom"/>
</dbReference>
<dbReference type="InterPro" id="IPR037202">
    <property type="entry name" value="ESCRT_assembly_dom"/>
</dbReference>
<feature type="transmembrane region" description="Helical" evidence="12">
    <location>
        <begin position="391"/>
        <end position="410"/>
    </location>
</feature>
<dbReference type="FunFam" id="1.20.1250.20:FF:000011">
    <property type="entry name" value="MFS multidrug transporter, putative"/>
    <property type="match status" value="1"/>
</dbReference>
<feature type="transmembrane region" description="Helical" evidence="12">
    <location>
        <begin position="154"/>
        <end position="171"/>
    </location>
</feature>
<evidence type="ECO:0000256" key="5">
    <source>
        <dbReference type="ARBA" id="ARBA00022692"/>
    </source>
</evidence>
<evidence type="ECO:0000313" key="16">
    <source>
        <dbReference type="Proteomes" id="UP001202479"/>
    </source>
</evidence>
<evidence type="ECO:0000256" key="10">
    <source>
        <dbReference type="PROSITE-ProRule" id="PRU00646"/>
    </source>
</evidence>
<dbReference type="PANTHER" id="PTHR23502">
    <property type="entry name" value="MAJOR FACILITATOR SUPERFAMILY"/>
    <property type="match status" value="1"/>
</dbReference>
<evidence type="ECO:0000256" key="11">
    <source>
        <dbReference type="SAM" id="MobiDB-lite"/>
    </source>
</evidence>
<dbReference type="EMBL" id="JAHUZD010000028">
    <property type="protein sequence ID" value="KAI3405657.2"/>
    <property type="molecule type" value="Genomic_DNA"/>
</dbReference>
<reference evidence="15" key="1">
    <citation type="journal article" date="2022" name="DNA Res.">
        <title>Genome analysis of five recently described species of the CUG-Ser clade uncovers Candida theae as a new hybrid lineage with pathogenic potential in the Candida parapsilosis species complex.</title>
        <authorList>
            <person name="Mixao V."/>
            <person name="Del Olmo V."/>
            <person name="Hegedusova E."/>
            <person name="Saus E."/>
            <person name="Pryszcz L."/>
            <person name="Cillingova A."/>
            <person name="Nosek J."/>
            <person name="Gabaldon T."/>
        </authorList>
    </citation>
    <scope>NUCLEOTIDE SEQUENCE</scope>
    <source>
        <strain evidence="15">CBS 10844</strain>
    </source>
</reference>
<evidence type="ECO:0000259" key="14">
    <source>
        <dbReference type="PROSITE" id="PS51314"/>
    </source>
</evidence>
<comment type="similarity">
    <text evidence="3">Belongs to the VPS37 family.</text>
</comment>
<dbReference type="GO" id="GO:0006886">
    <property type="term" value="P:intracellular protein transport"/>
    <property type="evidence" value="ECO:0007669"/>
    <property type="project" value="UniProtKB-ARBA"/>
</dbReference>
<comment type="subcellular location">
    <subcellularLocation>
        <location evidence="2">Endosome</location>
    </subcellularLocation>
    <subcellularLocation>
        <location evidence="1">Membrane</location>
        <topology evidence="1">Multi-pass membrane protein</topology>
    </subcellularLocation>
</comment>
<evidence type="ECO:0000256" key="9">
    <source>
        <dbReference type="ARBA" id="ARBA00023136"/>
    </source>
</evidence>
<keyword evidence="8 12" id="KW-1133">Transmembrane helix</keyword>
<dbReference type="Proteomes" id="UP001202479">
    <property type="component" value="Unassembled WGS sequence"/>
</dbReference>
<protein>
    <recommendedName>
        <fullName evidence="17">Major facilitator superfamily (MFS) profile domain-containing protein</fullName>
    </recommendedName>
</protein>
<evidence type="ECO:0000256" key="12">
    <source>
        <dbReference type="SAM" id="Phobius"/>
    </source>
</evidence>
<name>A0AAI9SZJ6_9ASCO</name>
<keyword evidence="9 12" id="KW-0472">Membrane</keyword>
<dbReference type="PROSITE" id="PS50850">
    <property type="entry name" value="MFS"/>
    <property type="match status" value="1"/>
</dbReference>
<organism evidence="15 16">
    <name type="scientific">Candida oxycetoniae</name>
    <dbReference type="NCBI Taxonomy" id="497107"/>
    <lineage>
        <taxon>Eukaryota</taxon>
        <taxon>Fungi</taxon>
        <taxon>Dikarya</taxon>
        <taxon>Ascomycota</taxon>
        <taxon>Saccharomycotina</taxon>
        <taxon>Pichiomycetes</taxon>
        <taxon>Debaryomycetaceae</taxon>
        <taxon>Candida/Lodderomyces clade</taxon>
        <taxon>Candida</taxon>
    </lineage>
</organism>
<feature type="transmembrane region" description="Helical" evidence="12">
    <location>
        <begin position="191"/>
        <end position="212"/>
    </location>
</feature>
<evidence type="ECO:0000313" key="15">
    <source>
        <dbReference type="EMBL" id="KAI3405657.2"/>
    </source>
</evidence>
<evidence type="ECO:0000256" key="4">
    <source>
        <dbReference type="ARBA" id="ARBA00022448"/>
    </source>
</evidence>
<dbReference type="SUPFAM" id="SSF103473">
    <property type="entry name" value="MFS general substrate transporter"/>
    <property type="match status" value="1"/>
</dbReference>
<keyword evidence="16" id="KW-1185">Reference proteome</keyword>
<dbReference type="GO" id="GO:0022857">
    <property type="term" value="F:transmembrane transporter activity"/>
    <property type="evidence" value="ECO:0007669"/>
    <property type="project" value="InterPro"/>
</dbReference>
<evidence type="ECO:0000256" key="3">
    <source>
        <dbReference type="ARBA" id="ARBA00007617"/>
    </source>
</evidence>
<proteinExistence type="inferred from homology"/>
<dbReference type="InterPro" id="IPR011701">
    <property type="entry name" value="MFS"/>
</dbReference>
<feature type="transmembrane region" description="Helical" evidence="12">
    <location>
        <begin position="496"/>
        <end position="516"/>
    </location>
</feature>
<evidence type="ECO:0000256" key="2">
    <source>
        <dbReference type="ARBA" id="ARBA00004177"/>
    </source>
</evidence>
<evidence type="ECO:0000256" key="8">
    <source>
        <dbReference type="ARBA" id="ARBA00022989"/>
    </source>
</evidence>
<dbReference type="PROSITE" id="PS51314">
    <property type="entry name" value="VPS37_C"/>
    <property type="match status" value="1"/>
</dbReference>
<accession>A0AAI9SZJ6</accession>
<feature type="transmembrane region" description="Helical" evidence="12">
    <location>
        <begin position="282"/>
        <end position="301"/>
    </location>
</feature>
<keyword evidence="4 10" id="KW-0813">Transport</keyword>
<feature type="transmembrane region" description="Helical" evidence="12">
    <location>
        <begin position="313"/>
        <end position="333"/>
    </location>
</feature>
<evidence type="ECO:0000256" key="7">
    <source>
        <dbReference type="ARBA" id="ARBA00022927"/>
    </source>
</evidence>
<dbReference type="InterPro" id="IPR009851">
    <property type="entry name" value="Mod_r"/>
</dbReference>
<dbReference type="InterPro" id="IPR036259">
    <property type="entry name" value="MFS_trans_sf"/>
</dbReference>
<comment type="caution">
    <text evidence="15">The sequence shown here is derived from an EMBL/GenBank/DDBJ whole genome shotgun (WGS) entry which is preliminary data.</text>
</comment>
<keyword evidence="7 10" id="KW-0653">Protein transport</keyword>
<dbReference type="CDD" id="cd17323">
    <property type="entry name" value="MFS_Tpo1_MDR_like"/>
    <property type="match status" value="1"/>
</dbReference>
<dbReference type="Gene3D" id="1.20.1250.20">
    <property type="entry name" value="MFS general substrate transporter like domains"/>
    <property type="match status" value="1"/>
</dbReference>
<dbReference type="GO" id="GO:0072666">
    <property type="term" value="P:establishment of protein localization to vacuole"/>
    <property type="evidence" value="ECO:0007669"/>
    <property type="project" value="UniProtKB-ARBA"/>
</dbReference>
<gene>
    <name evidence="15" type="ORF">KGF56_001675</name>
</gene>
<evidence type="ECO:0000256" key="6">
    <source>
        <dbReference type="ARBA" id="ARBA00022753"/>
    </source>
</evidence>
<keyword evidence="5 12" id="KW-0812">Transmembrane</keyword>
<evidence type="ECO:0008006" key="17">
    <source>
        <dbReference type="Google" id="ProtNLM"/>
    </source>
</evidence>
<sequence>MDKEKYSFEANFNDSELIFSSSNESEVPVDYTPQYGARQKPRSGSIQSEEKHLNDKEIFSIRQIYGDLDSDEINLQRTATRQTILSELESRIVDNTDDDQKSQHVFDNGGVIEDQILPIHQHGKEFNKIDPELITWQGSEDPEDPRNWDIRLKIFLLGFVSLYAMVAPMSSSMLSPAMSKISQEFDISSPVMQAMVVSIQILAWAFGPLLIAPLSEHDNIGRKLVLDISCWMSLFFNLGCAFSDNTLQMMVCRFIGGLFGCVPMNVCAGVISDLFDSHSRNAALAGYSLVPLLGPVIAPLMSGFIVDHMQWRWCFYILCIFNGTVAILATLLFKETYAPTLLKRKAQRLAKATGNSNLHTIYEITNDGETTWARLLLCMTRPIELLFTHPMVIGLGSFMAFTYGFMYLMIVTFPRIFEKQYGYSKSITGLMYLPMGIGFILGVIFWTFMVGKVYTRLTKQNHGIPKPEFRLPCLIACAVFIPVGLVWFGWSAEKGLHWIMPGIGSAIFAFGLVCVFQTIQNYLIDMNVRFAASSVAAAALFRSIFGYTFPLFASKMYAALGISSLVQVMTSTAELQLPQLIDLLKLETLEPFPLPNKLSSLPNSQFSEFTENRQLITGYISQLNNYKTKLDEIKTTLAEISQAILKTQIRDYLIPRYQELILHITEQISKLTQLYNEFLNLETIQYQLLSSTFNLDTLKLKFKKMIEKNDSESIDIARGFDGGGSDDANMVKMLSEFRKSRKLYHFRKEKLNRWQEERVGGFM</sequence>
<dbReference type="RefSeq" id="XP_049181402.1">
    <property type="nucleotide sequence ID" value="XM_049322823.1"/>
</dbReference>
<keyword evidence="6" id="KW-0967">Endosome</keyword>